<comment type="caution">
    <text evidence="4">The sequence shown here is derived from an EMBL/GenBank/DDBJ whole genome shotgun (WGS) entry which is preliminary data.</text>
</comment>
<accession>A0A1W0WZG8</accession>
<comment type="similarity">
    <text evidence="1">Belongs to the heat shock protein 70 family.</text>
</comment>
<evidence type="ECO:0000256" key="3">
    <source>
        <dbReference type="ARBA" id="ARBA00022840"/>
    </source>
</evidence>
<gene>
    <name evidence="4" type="ORF">BV898_05429</name>
</gene>
<sequence>MKRILGRAFEDAIAQSNSQIVSFTMISDRDGPKVPVREVGGEVGSSFFSPAEIATVILEELLWCATEFLGGPVTRPSSVCRQTEHHCAPTCWGKSFSHLTLAVEL</sequence>
<protein>
    <submittedName>
        <fullName evidence="4">Uncharacterized protein</fullName>
    </submittedName>
</protein>
<reference evidence="5" key="1">
    <citation type="submission" date="2017-01" db="EMBL/GenBank/DDBJ databases">
        <title>Comparative genomics of anhydrobiosis in the tardigrade Hypsibius dujardini.</title>
        <authorList>
            <person name="Yoshida Y."/>
            <person name="Koutsovoulos G."/>
            <person name="Laetsch D."/>
            <person name="Stevens L."/>
            <person name="Kumar S."/>
            <person name="Horikawa D."/>
            <person name="Ishino K."/>
            <person name="Komine S."/>
            <person name="Tomita M."/>
            <person name="Blaxter M."/>
            <person name="Arakawa K."/>
        </authorList>
    </citation>
    <scope>NUCLEOTIDE SEQUENCE [LARGE SCALE GENOMIC DNA]</scope>
    <source>
        <strain evidence="5">Z151</strain>
    </source>
</reference>
<evidence type="ECO:0000256" key="2">
    <source>
        <dbReference type="ARBA" id="ARBA00022741"/>
    </source>
</evidence>
<keyword evidence="2" id="KW-0547">Nucleotide-binding</keyword>
<evidence type="ECO:0000313" key="4">
    <source>
        <dbReference type="EMBL" id="OQV20610.1"/>
    </source>
</evidence>
<dbReference type="Pfam" id="PF00012">
    <property type="entry name" value="HSP70"/>
    <property type="match status" value="1"/>
</dbReference>
<dbReference type="Proteomes" id="UP000192578">
    <property type="component" value="Unassembled WGS sequence"/>
</dbReference>
<dbReference type="Gene3D" id="3.30.420.40">
    <property type="match status" value="1"/>
</dbReference>
<organism evidence="4 5">
    <name type="scientific">Hypsibius exemplaris</name>
    <name type="common">Freshwater tardigrade</name>
    <dbReference type="NCBI Taxonomy" id="2072580"/>
    <lineage>
        <taxon>Eukaryota</taxon>
        <taxon>Metazoa</taxon>
        <taxon>Ecdysozoa</taxon>
        <taxon>Tardigrada</taxon>
        <taxon>Eutardigrada</taxon>
        <taxon>Parachela</taxon>
        <taxon>Hypsibioidea</taxon>
        <taxon>Hypsibiidae</taxon>
        <taxon>Hypsibius</taxon>
    </lineage>
</organism>
<dbReference type="AlphaFoldDB" id="A0A1W0WZG8"/>
<name>A0A1W0WZG8_HYPEX</name>
<dbReference type="GO" id="GO:0005524">
    <property type="term" value="F:ATP binding"/>
    <property type="evidence" value="ECO:0007669"/>
    <property type="project" value="UniProtKB-KW"/>
</dbReference>
<keyword evidence="3" id="KW-0067">ATP-binding</keyword>
<dbReference type="EMBL" id="MTYJ01000029">
    <property type="protein sequence ID" value="OQV20610.1"/>
    <property type="molecule type" value="Genomic_DNA"/>
</dbReference>
<keyword evidence="5" id="KW-1185">Reference proteome</keyword>
<dbReference type="InterPro" id="IPR013126">
    <property type="entry name" value="Hsp_70_fam"/>
</dbReference>
<dbReference type="GO" id="GO:0140662">
    <property type="term" value="F:ATP-dependent protein folding chaperone"/>
    <property type="evidence" value="ECO:0007669"/>
    <property type="project" value="InterPro"/>
</dbReference>
<evidence type="ECO:0000256" key="1">
    <source>
        <dbReference type="ARBA" id="ARBA00007381"/>
    </source>
</evidence>
<evidence type="ECO:0000313" key="5">
    <source>
        <dbReference type="Proteomes" id="UP000192578"/>
    </source>
</evidence>
<proteinExistence type="inferred from homology"/>